<dbReference type="EMBL" id="MVDD01000008">
    <property type="protein sequence ID" value="PKQ62585.1"/>
    <property type="molecule type" value="Genomic_DNA"/>
</dbReference>
<proteinExistence type="predicted"/>
<dbReference type="RefSeq" id="WP_101261829.1">
    <property type="nucleotide sequence ID" value="NZ_MVDD01000008.1"/>
</dbReference>
<evidence type="ECO:0000256" key="1">
    <source>
        <dbReference type="SAM" id="Phobius"/>
    </source>
</evidence>
<dbReference type="OrthoDB" id="793060at2"/>
<gene>
    <name evidence="2" type="ORF">BZG02_12775</name>
</gene>
<evidence type="ECO:0000313" key="3">
    <source>
        <dbReference type="Proteomes" id="UP000233535"/>
    </source>
</evidence>
<keyword evidence="3" id="KW-1185">Reference proteome</keyword>
<name>A0A2N3HWY2_9BACT</name>
<dbReference type="AlphaFoldDB" id="A0A2N3HWY2"/>
<protein>
    <submittedName>
        <fullName evidence="2">Uncharacterized protein</fullName>
    </submittedName>
</protein>
<sequence>MLKVFDDPNFIIAFSAFMVSLFGIGLSIRTLRIQRRHNYVSLMPIGQIVLGDYEDEIFVKISNAGVGPLIINSVEVYNSKISRSNLIDFLDVDMPRGLTWSDFVKELANKAIRVDEDMYLARVESLDYSEDKSTNYDDFKKSTRATLGGLTILVKYSDVYGKNHFEVSRTLNWFNRTLD</sequence>
<keyword evidence="1" id="KW-0812">Transmembrane</keyword>
<feature type="transmembrane region" description="Helical" evidence="1">
    <location>
        <begin position="12"/>
        <end position="31"/>
    </location>
</feature>
<comment type="caution">
    <text evidence="2">The sequence shown here is derived from an EMBL/GenBank/DDBJ whole genome shotgun (WGS) entry which is preliminary data.</text>
</comment>
<keyword evidence="1" id="KW-0472">Membrane</keyword>
<reference evidence="2 3" key="1">
    <citation type="journal article" date="2017" name="Front. Microbiol.">
        <title>Labilibaculum manganireducens gen. nov., sp. nov. and Labilibaculum filiforme sp. nov., Novel Bacteroidetes Isolated from Subsurface Sediments of the Baltic Sea.</title>
        <authorList>
            <person name="Vandieken V."/>
            <person name="Marshall I.P."/>
            <person name="Niemann H."/>
            <person name="Engelen B."/>
            <person name="Cypionka H."/>
        </authorList>
    </citation>
    <scope>NUCLEOTIDE SEQUENCE [LARGE SCALE GENOMIC DNA]</scope>
    <source>
        <strain evidence="2 3">59.16B</strain>
    </source>
</reference>
<evidence type="ECO:0000313" key="2">
    <source>
        <dbReference type="EMBL" id="PKQ62585.1"/>
    </source>
</evidence>
<organism evidence="2 3">
    <name type="scientific">Labilibaculum filiforme</name>
    <dbReference type="NCBI Taxonomy" id="1940526"/>
    <lineage>
        <taxon>Bacteria</taxon>
        <taxon>Pseudomonadati</taxon>
        <taxon>Bacteroidota</taxon>
        <taxon>Bacteroidia</taxon>
        <taxon>Marinilabiliales</taxon>
        <taxon>Marinifilaceae</taxon>
        <taxon>Labilibaculum</taxon>
    </lineage>
</organism>
<dbReference type="Proteomes" id="UP000233535">
    <property type="component" value="Unassembled WGS sequence"/>
</dbReference>
<accession>A0A2N3HWY2</accession>
<keyword evidence="1" id="KW-1133">Transmembrane helix</keyword>